<dbReference type="OrthoDB" id="678344at2"/>
<accession>A0A1I6XKF9</accession>
<dbReference type="STRING" id="305507.SAMN04489724_0515"/>
<dbReference type="InterPro" id="IPR045944">
    <property type="entry name" value="DUF6364"/>
</dbReference>
<organism evidence="1 2">
    <name type="scientific">Algoriphagus locisalis</name>
    <dbReference type="NCBI Taxonomy" id="305507"/>
    <lineage>
        <taxon>Bacteria</taxon>
        <taxon>Pseudomonadati</taxon>
        <taxon>Bacteroidota</taxon>
        <taxon>Cytophagia</taxon>
        <taxon>Cytophagales</taxon>
        <taxon>Cyclobacteriaceae</taxon>
        <taxon>Algoriphagus</taxon>
    </lineage>
</organism>
<reference evidence="2" key="1">
    <citation type="submission" date="2016-10" db="EMBL/GenBank/DDBJ databases">
        <authorList>
            <person name="Varghese N."/>
            <person name="Submissions S."/>
        </authorList>
    </citation>
    <scope>NUCLEOTIDE SEQUENCE [LARGE SCALE GENOMIC DNA]</scope>
    <source>
        <strain evidence="2">DSM 23445</strain>
    </source>
</reference>
<dbReference type="InterPro" id="IPR010985">
    <property type="entry name" value="Ribbon_hlx_hlx"/>
</dbReference>
<evidence type="ECO:0000313" key="2">
    <source>
        <dbReference type="Proteomes" id="UP000199673"/>
    </source>
</evidence>
<dbReference type="Proteomes" id="UP000199673">
    <property type="component" value="Unassembled WGS sequence"/>
</dbReference>
<keyword evidence="2" id="KW-1185">Reference proteome</keyword>
<name>A0A1I6XKF9_9BACT</name>
<protein>
    <submittedName>
        <fullName evidence="1">Uncharacterized protein</fullName>
    </submittedName>
</protein>
<dbReference type="Pfam" id="PF19891">
    <property type="entry name" value="DUF6364"/>
    <property type="match status" value="1"/>
</dbReference>
<dbReference type="RefSeq" id="WP_091691134.1">
    <property type="nucleotide sequence ID" value="NZ_FPBF01000001.1"/>
</dbReference>
<proteinExistence type="predicted"/>
<sequence length="88" mass="10486">MKKRLNITIEENLLDKIKTYAERNETSISSLVEEHFEALIKPKPKLKNGMSLVEYMKSLPKFDIPDNYDYKEEYYKAKAKKMGYEDLF</sequence>
<gene>
    <name evidence="1" type="ORF">SAMN04489724_0515</name>
</gene>
<dbReference type="AlphaFoldDB" id="A0A1I6XKF9"/>
<evidence type="ECO:0000313" key="1">
    <source>
        <dbReference type="EMBL" id="SFT38324.1"/>
    </source>
</evidence>
<dbReference type="GO" id="GO:0006355">
    <property type="term" value="P:regulation of DNA-templated transcription"/>
    <property type="evidence" value="ECO:0007669"/>
    <property type="project" value="InterPro"/>
</dbReference>
<dbReference type="EMBL" id="FPBF01000001">
    <property type="protein sequence ID" value="SFT38324.1"/>
    <property type="molecule type" value="Genomic_DNA"/>
</dbReference>
<dbReference type="SUPFAM" id="SSF47598">
    <property type="entry name" value="Ribbon-helix-helix"/>
    <property type="match status" value="1"/>
</dbReference>